<reference evidence="1 2" key="1">
    <citation type="journal article" date="2018" name="Front. Plant Sci.">
        <title>Red Clover (Trifolium pratense) and Zigzag Clover (T. medium) - A Picture of Genomic Similarities and Differences.</title>
        <authorList>
            <person name="Dluhosova J."/>
            <person name="Istvanek J."/>
            <person name="Nedelnik J."/>
            <person name="Repkova J."/>
        </authorList>
    </citation>
    <scope>NUCLEOTIDE SEQUENCE [LARGE SCALE GENOMIC DNA]</scope>
    <source>
        <strain evidence="2">cv. 10/8</strain>
        <tissue evidence="1">Leaf</tissue>
    </source>
</reference>
<evidence type="ECO:0000313" key="1">
    <source>
        <dbReference type="EMBL" id="MCI01967.1"/>
    </source>
</evidence>
<dbReference type="PANTHER" id="PTHR31300:SF26">
    <property type="entry name" value="DUF620 FAMILY PROTEIN"/>
    <property type="match status" value="1"/>
</dbReference>
<dbReference type="Proteomes" id="UP000265520">
    <property type="component" value="Unassembled WGS sequence"/>
</dbReference>
<sequence length="114" mass="12526">MFGQRDSIGKYIVQQYVAATGGQGALNSLKNMYAMGEVRINGSDMRQSADDNSVSSRGKAEVGGFVLWQQNPDLWCLELVVSGFKITAGSAFTQLSISLTVESRLDNVEFKYEF</sequence>
<name>A0A392NQ15_9FABA</name>
<comment type="caution">
    <text evidence="1">The sequence shown here is derived from an EMBL/GenBank/DDBJ whole genome shotgun (WGS) entry which is preliminary data.</text>
</comment>
<keyword evidence="2" id="KW-1185">Reference proteome</keyword>
<dbReference type="Pfam" id="PF04788">
    <property type="entry name" value="DUF620"/>
    <property type="match status" value="1"/>
</dbReference>
<accession>A0A392NQ15</accession>
<dbReference type="InterPro" id="IPR006873">
    <property type="entry name" value="DUF620"/>
</dbReference>
<proteinExistence type="predicted"/>
<dbReference type="AlphaFoldDB" id="A0A392NQ15"/>
<dbReference type="PANTHER" id="PTHR31300">
    <property type="entry name" value="LIPASE"/>
    <property type="match status" value="1"/>
</dbReference>
<protein>
    <submittedName>
        <fullName evidence="1">DUF620 family protein</fullName>
    </submittedName>
</protein>
<dbReference type="EMBL" id="LXQA010047696">
    <property type="protein sequence ID" value="MCI01967.1"/>
    <property type="molecule type" value="Genomic_DNA"/>
</dbReference>
<organism evidence="1 2">
    <name type="scientific">Trifolium medium</name>
    <dbReference type="NCBI Taxonomy" id="97028"/>
    <lineage>
        <taxon>Eukaryota</taxon>
        <taxon>Viridiplantae</taxon>
        <taxon>Streptophyta</taxon>
        <taxon>Embryophyta</taxon>
        <taxon>Tracheophyta</taxon>
        <taxon>Spermatophyta</taxon>
        <taxon>Magnoliopsida</taxon>
        <taxon>eudicotyledons</taxon>
        <taxon>Gunneridae</taxon>
        <taxon>Pentapetalae</taxon>
        <taxon>rosids</taxon>
        <taxon>fabids</taxon>
        <taxon>Fabales</taxon>
        <taxon>Fabaceae</taxon>
        <taxon>Papilionoideae</taxon>
        <taxon>50 kb inversion clade</taxon>
        <taxon>NPAAA clade</taxon>
        <taxon>Hologalegina</taxon>
        <taxon>IRL clade</taxon>
        <taxon>Trifolieae</taxon>
        <taxon>Trifolium</taxon>
    </lineage>
</organism>
<evidence type="ECO:0000313" key="2">
    <source>
        <dbReference type="Proteomes" id="UP000265520"/>
    </source>
</evidence>